<dbReference type="Pfam" id="PF04507">
    <property type="entry name" value="DUF576"/>
    <property type="match status" value="1"/>
</dbReference>
<dbReference type="AlphaFoldDB" id="A0A380DJK5"/>
<dbReference type="InterPro" id="IPR007595">
    <property type="entry name" value="Csa"/>
</dbReference>
<evidence type="ECO:0000256" key="1">
    <source>
        <dbReference type="ARBA" id="ARBA00009715"/>
    </source>
</evidence>
<evidence type="ECO:0000313" key="3">
    <source>
        <dbReference type="Proteomes" id="UP000254502"/>
    </source>
</evidence>
<accession>A0A380DJK5</accession>
<evidence type="ECO:0000313" key="2">
    <source>
        <dbReference type="EMBL" id="SUK31892.1"/>
    </source>
</evidence>
<name>A0A380DJK5_STAAU</name>
<protein>
    <submittedName>
        <fullName evidence="2">Putative lipoprotein</fullName>
    </submittedName>
</protein>
<sequence>MGILKNWENYKEDEVSYNPEVPIYSAKYQLKKSDYNVEQLRKRYNIPTKKSA</sequence>
<proteinExistence type="inferred from homology"/>
<reference evidence="2 3" key="1">
    <citation type="submission" date="2018-06" db="EMBL/GenBank/DDBJ databases">
        <authorList>
            <consortium name="Pathogen Informatics"/>
            <person name="Doyle S."/>
        </authorList>
    </citation>
    <scope>NUCLEOTIDE SEQUENCE [LARGE SCALE GENOMIC DNA]</scope>
    <source>
        <strain evidence="2 3">NCTC5664</strain>
    </source>
</reference>
<comment type="similarity">
    <text evidence="1">Belongs to the staphylococcal tandem lipoprotein family.</text>
</comment>
<dbReference type="Gene3D" id="2.50.20.40">
    <property type="match status" value="1"/>
</dbReference>
<keyword evidence="2" id="KW-0449">Lipoprotein</keyword>
<dbReference type="Proteomes" id="UP000254502">
    <property type="component" value="Unassembled WGS sequence"/>
</dbReference>
<dbReference type="EMBL" id="UHAQ01000002">
    <property type="protein sequence ID" value="SUK31892.1"/>
    <property type="molecule type" value="Genomic_DNA"/>
</dbReference>
<dbReference type="InterPro" id="IPR038641">
    <property type="entry name" value="Csa_sf"/>
</dbReference>
<gene>
    <name evidence="2" type="ORF">NCTC5664_00267</name>
</gene>
<organism evidence="2 3">
    <name type="scientific">Staphylococcus aureus</name>
    <dbReference type="NCBI Taxonomy" id="1280"/>
    <lineage>
        <taxon>Bacteria</taxon>
        <taxon>Bacillati</taxon>
        <taxon>Bacillota</taxon>
        <taxon>Bacilli</taxon>
        <taxon>Bacillales</taxon>
        <taxon>Staphylococcaceae</taxon>
        <taxon>Staphylococcus</taxon>
    </lineage>
</organism>